<dbReference type="AlphaFoldDB" id="I4C8P2"/>
<protein>
    <submittedName>
        <fullName evidence="1">Uncharacterized protein</fullName>
    </submittedName>
</protein>
<gene>
    <name evidence="1" type="ordered locus">Desti_3275</name>
</gene>
<name>I4C8P2_DESTA</name>
<dbReference type="EMBL" id="CP003360">
    <property type="protein sequence ID" value="AFM25933.1"/>
    <property type="molecule type" value="Genomic_DNA"/>
</dbReference>
<accession>I4C8P2</accession>
<organism evidence="1 2">
    <name type="scientific">Desulfomonile tiedjei (strain ATCC 49306 / DSM 6799 / DCB-1)</name>
    <dbReference type="NCBI Taxonomy" id="706587"/>
    <lineage>
        <taxon>Bacteria</taxon>
        <taxon>Pseudomonadati</taxon>
        <taxon>Thermodesulfobacteriota</taxon>
        <taxon>Desulfomonilia</taxon>
        <taxon>Desulfomonilales</taxon>
        <taxon>Desulfomonilaceae</taxon>
        <taxon>Desulfomonile</taxon>
    </lineage>
</organism>
<dbReference type="HOGENOM" id="CLU_2368320_0_0_7"/>
<dbReference type="RefSeq" id="WP_014811067.1">
    <property type="nucleotide sequence ID" value="NC_018025.1"/>
</dbReference>
<dbReference type="KEGG" id="dti:Desti_3275"/>
<evidence type="ECO:0000313" key="2">
    <source>
        <dbReference type="Proteomes" id="UP000006055"/>
    </source>
</evidence>
<sequence>MNQQHEENWRRKFEPFTNWRPASSSSRSIIDDTLGEAQRLAESLKSTLEPLADNAVDKVKALASTLEDLAGKSSHETRGFLAKTLESIAERIKPK</sequence>
<dbReference type="Proteomes" id="UP000006055">
    <property type="component" value="Chromosome"/>
</dbReference>
<proteinExistence type="predicted"/>
<keyword evidence="2" id="KW-1185">Reference proteome</keyword>
<evidence type="ECO:0000313" key="1">
    <source>
        <dbReference type="EMBL" id="AFM25933.1"/>
    </source>
</evidence>
<reference evidence="2" key="1">
    <citation type="submission" date="2012-06" db="EMBL/GenBank/DDBJ databases">
        <title>Complete sequence of chromosome of Desulfomonile tiedjei DSM 6799.</title>
        <authorList>
            <person name="Lucas S."/>
            <person name="Copeland A."/>
            <person name="Lapidus A."/>
            <person name="Glavina del Rio T."/>
            <person name="Dalin E."/>
            <person name="Tice H."/>
            <person name="Bruce D."/>
            <person name="Goodwin L."/>
            <person name="Pitluck S."/>
            <person name="Peters L."/>
            <person name="Ovchinnikova G."/>
            <person name="Zeytun A."/>
            <person name="Lu M."/>
            <person name="Kyrpides N."/>
            <person name="Mavromatis K."/>
            <person name="Ivanova N."/>
            <person name="Brettin T."/>
            <person name="Detter J.C."/>
            <person name="Han C."/>
            <person name="Larimer F."/>
            <person name="Land M."/>
            <person name="Hauser L."/>
            <person name="Markowitz V."/>
            <person name="Cheng J.-F."/>
            <person name="Hugenholtz P."/>
            <person name="Woyke T."/>
            <person name="Wu D."/>
            <person name="Spring S."/>
            <person name="Schroeder M."/>
            <person name="Brambilla E."/>
            <person name="Klenk H.-P."/>
            <person name="Eisen J.A."/>
        </authorList>
    </citation>
    <scope>NUCLEOTIDE SEQUENCE [LARGE SCALE GENOMIC DNA]</scope>
    <source>
        <strain evidence="2">ATCC 49306 / DSM 6799 / DCB-1</strain>
    </source>
</reference>